<reference evidence="1" key="1">
    <citation type="submission" date="2021-01" db="EMBL/GenBank/DDBJ databases">
        <title>Chromosome-level genome assembly of a human fungal pathogen reveals clustering of transcriptionally co-regulated genes.</title>
        <authorList>
            <person name="Voorhies M."/>
            <person name="Cohen S."/>
            <person name="Shea T.P."/>
            <person name="Petrus S."/>
            <person name="Munoz J.F."/>
            <person name="Poplawski S."/>
            <person name="Goldman W.E."/>
            <person name="Michael T."/>
            <person name="Cuomo C.A."/>
            <person name="Sil A."/>
            <person name="Beyhan S."/>
        </authorList>
    </citation>
    <scope>NUCLEOTIDE SEQUENCE</scope>
    <source>
        <strain evidence="1">WU24</strain>
    </source>
</reference>
<dbReference type="Proteomes" id="UP000663671">
    <property type="component" value="Chromosome 1"/>
</dbReference>
<proteinExistence type="predicted"/>
<dbReference type="VEuPathDB" id="FungiDB:I7I51_00926"/>
<evidence type="ECO:0000313" key="1">
    <source>
        <dbReference type="EMBL" id="QSS63866.1"/>
    </source>
</evidence>
<evidence type="ECO:0000313" key="2">
    <source>
        <dbReference type="Proteomes" id="UP000663671"/>
    </source>
</evidence>
<sequence>MAPTISQSFDCKLPRAPEIEFGFKGSYREFKSNVQSTVDIDAIPVFIKEDASVFQTIAERYFPPLSRRYSRPGPNLSGELSHTADLKVVSTCSGPFIPTRERCWRFLLFLRSKIRTLYVEMTLRLLKPPSRT</sequence>
<gene>
    <name evidence="1" type="ORF">I7I51_00926</name>
</gene>
<dbReference type="OrthoDB" id="4184893at2759"/>
<dbReference type="EMBL" id="CP069114">
    <property type="protein sequence ID" value="QSS63866.1"/>
    <property type="molecule type" value="Genomic_DNA"/>
</dbReference>
<accession>A0A8A1MBK4</accession>
<organism evidence="1 2">
    <name type="scientific">Ajellomyces capsulatus</name>
    <name type="common">Darling's disease fungus</name>
    <name type="synonym">Histoplasma capsulatum</name>
    <dbReference type="NCBI Taxonomy" id="5037"/>
    <lineage>
        <taxon>Eukaryota</taxon>
        <taxon>Fungi</taxon>
        <taxon>Dikarya</taxon>
        <taxon>Ascomycota</taxon>
        <taxon>Pezizomycotina</taxon>
        <taxon>Eurotiomycetes</taxon>
        <taxon>Eurotiomycetidae</taxon>
        <taxon>Onygenales</taxon>
        <taxon>Ajellomycetaceae</taxon>
        <taxon>Histoplasma</taxon>
    </lineage>
</organism>
<name>A0A8A1MBK4_AJECA</name>
<dbReference type="AlphaFoldDB" id="A0A8A1MBK4"/>
<protein>
    <submittedName>
        <fullName evidence="1">Uncharacterized protein</fullName>
    </submittedName>
</protein>